<name>A0AAV2PN40_MEGNR</name>
<evidence type="ECO:0008006" key="3">
    <source>
        <dbReference type="Google" id="ProtNLM"/>
    </source>
</evidence>
<gene>
    <name evidence="1" type="ORF">MNOR_LOCUS2267</name>
</gene>
<reference evidence="1 2" key="1">
    <citation type="submission" date="2024-05" db="EMBL/GenBank/DDBJ databases">
        <authorList>
            <person name="Wallberg A."/>
        </authorList>
    </citation>
    <scope>NUCLEOTIDE SEQUENCE [LARGE SCALE GENOMIC DNA]</scope>
</reference>
<dbReference type="PANTHER" id="PTHR33559:SF1">
    <property type="entry name" value="PROTEASOME ASSEMBLY CHAPERONE 4"/>
    <property type="match status" value="1"/>
</dbReference>
<dbReference type="Pfam" id="PF16093">
    <property type="entry name" value="PAC4"/>
    <property type="match status" value="1"/>
</dbReference>
<evidence type="ECO:0000313" key="2">
    <source>
        <dbReference type="Proteomes" id="UP001497623"/>
    </source>
</evidence>
<organism evidence="1 2">
    <name type="scientific">Meganyctiphanes norvegica</name>
    <name type="common">Northern krill</name>
    <name type="synonym">Thysanopoda norvegica</name>
    <dbReference type="NCBI Taxonomy" id="48144"/>
    <lineage>
        <taxon>Eukaryota</taxon>
        <taxon>Metazoa</taxon>
        <taxon>Ecdysozoa</taxon>
        <taxon>Arthropoda</taxon>
        <taxon>Crustacea</taxon>
        <taxon>Multicrustacea</taxon>
        <taxon>Malacostraca</taxon>
        <taxon>Eumalacostraca</taxon>
        <taxon>Eucarida</taxon>
        <taxon>Euphausiacea</taxon>
        <taxon>Euphausiidae</taxon>
        <taxon>Meganyctiphanes</taxon>
    </lineage>
</organism>
<evidence type="ECO:0000313" key="1">
    <source>
        <dbReference type="EMBL" id="CAL4061736.1"/>
    </source>
</evidence>
<dbReference type="Proteomes" id="UP001497623">
    <property type="component" value="Unassembled WGS sequence"/>
</dbReference>
<comment type="caution">
    <text evidence="1">The sequence shown here is derived from an EMBL/GenBank/DDBJ whole genome shotgun (WGS) entry which is preliminary data.</text>
</comment>
<dbReference type="PANTHER" id="PTHR33559">
    <property type="entry name" value="PROTEASOME ASSEMBLY CHAPERONE 4"/>
    <property type="match status" value="1"/>
</dbReference>
<sequence length="118" mass="12849">MANIQEVPTNMHVTEFCSDIGERTIYYHLLHMSGSVYAWVGTEQANMGSMVTALATRVGPPASATLLGPSSVGSHAWSQVAQRLHSRTGQQVLLSVNLPNDDVLPQVEQRLLEELCMA</sequence>
<dbReference type="EMBL" id="CAXKWB010000673">
    <property type="protein sequence ID" value="CAL4061736.1"/>
    <property type="molecule type" value="Genomic_DNA"/>
</dbReference>
<keyword evidence="2" id="KW-1185">Reference proteome</keyword>
<dbReference type="GO" id="GO:0043248">
    <property type="term" value="P:proteasome assembly"/>
    <property type="evidence" value="ECO:0007669"/>
    <property type="project" value="InterPro"/>
</dbReference>
<accession>A0AAV2PN40</accession>
<proteinExistence type="predicted"/>
<dbReference type="InterPro" id="IPR032157">
    <property type="entry name" value="PAC4"/>
</dbReference>
<protein>
    <recommendedName>
        <fullName evidence="3">Proteasome assembly chaperone 4</fullName>
    </recommendedName>
</protein>
<dbReference type="AlphaFoldDB" id="A0AAV2PN40"/>